<dbReference type="Proteomes" id="UP000008177">
    <property type="component" value="Unplaced contigs"/>
</dbReference>
<proteinExistence type="predicted"/>
<name>G2Y137_BOTF4</name>
<reference evidence="3" key="1">
    <citation type="journal article" date="2011" name="PLoS Genet.">
        <title>Genomic analysis of the necrotrophic fungal pathogens Sclerotinia sclerotiorum and Botrytis cinerea.</title>
        <authorList>
            <person name="Amselem J."/>
            <person name="Cuomo C.A."/>
            <person name="van Kan J.A."/>
            <person name="Viaud M."/>
            <person name="Benito E.P."/>
            <person name="Couloux A."/>
            <person name="Coutinho P.M."/>
            <person name="de Vries R.P."/>
            <person name="Dyer P.S."/>
            <person name="Fillinger S."/>
            <person name="Fournier E."/>
            <person name="Gout L."/>
            <person name="Hahn M."/>
            <person name="Kohn L."/>
            <person name="Lapalu N."/>
            <person name="Plummer K.M."/>
            <person name="Pradier J.M."/>
            <person name="Quevillon E."/>
            <person name="Sharon A."/>
            <person name="Simon A."/>
            <person name="ten Have A."/>
            <person name="Tudzynski B."/>
            <person name="Tudzynski P."/>
            <person name="Wincker P."/>
            <person name="Andrew M."/>
            <person name="Anthouard V."/>
            <person name="Beever R.E."/>
            <person name="Beffa R."/>
            <person name="Benoit I."/>
            <person name="Bouzid O."/>
            <person name="Brault B."/>
            <person name="Chen Z."/>
            <person name="Choquer M."/>
            <person name="Collemare J."/>
            <person name="Cotton P."/>
            <person name="Danchin E.G."/>
            <person name="Da Silva C."/>
            <person name="Gautier A."/>
            <person name="Giraud C."/>
            <person name="Giraud T."/>
            <person name="Gonzalez C."/>
            <person name="Grossetete S."/>
            <person name="Guldener U."/>
            <person name="Henrissat B."/>
            <person name="Howlett B.J."/>
            <person name="Kodira C."/>
            <person name="Kretschmer M."/>
            <person name="Lappartient A."/>
            <person name="Leroch M."/>
            <person name="Levis C."/>
            <person name="Mauceli E."/>
            <person name="Neuveglise C."/>
            <person name="Oeser B."/>
            <person name="Pearson M."/>
            <person name="Poulain J."/>
            <person name="Poussereau N."/>
            <person name="Quesneville H."/>
            <person name="Rascle C."/>
            <person name="Schumacher J."/>
            <person name="Segurens B."/>
            <person name="Sexton A."/>
            <person name="Silva E."/>
            <person name="Sirven C."/>
            <person name="Soanes D.M."/>
            <person name="Talbot N.J."/>
            <person name="Templeton M."/>
            <person name="Yandava C."/>
            <person name="Yarden O."/>
            <person name="Zeng Q."/>
            <person name="Rollins J.A."/>
            <person name="Lebrun M.H."/>
            <person name="Dickman M."/>
        </authorList>
    </citation>
    <scope>NUCLEOTIDE SEQUENCE [LARGE SCALE GENOMIC DNA]</scope>
    <source>
        <strain evidence="3">T4</strain>
    </source>
</reference>
<evidence type="ECO:0000313" key="2">
    <source>
        <dbReference type="EMBL" id="CCD46352.1"/>
    </source>
</evidence>
<feature type="region of interest" description="Disordered" evidence="1">
    <location>
        <begin position="56"/>
        <end position="76"/>
    </location>
</feature>
<accession>G2Y137</accession>
<sequence>MAVFQMIARMMGNMSFEFPVKCRNIFPARRSKRYGEHDPWTLIIEASTNSWAQSLAAPPTVNTGKEARNRNADKNKAEAHAFLSDSGYL</sequence>
<dbReference type="AlphaFoldDB" id="G2Y137"/>
<feature type="compositionally biased region" description="Basic and acidic residues" evidence="1">
    <location>
        <begin position="65"/>
        <end position="76"/>
    </location>
</feature>
<organism evidence="2 3">
    <name type="scientific">Botryotinia fuckeliana (strain T4)</name>
    <name type="common">Noble rot fungus</name>
    <name type="synonym">Botrytis cinerea</name>
    <dbReference type="NCBI Taxonomy" id="999810"/>
    <lineage>
        <taxon>Eukaryota</taxon>
        <taxon>Fungi</taxon>
        <taxon>Dikarya</taxon>
        <taxon>Ascomycota</taxon>
        <taxon>Pezizomycotina</taxon>
        <taxon>Leotiomycetes</taxon>
        <taxon>Helotiales</taxon>
        <taxon>Sclerotiniaceae</taxon>
        <taxon>Botrytis</taxon>
    </lineage>
</organism>
<protein>
    <submittedName>
        <fullName evidence="2">Uncharacterized protein</fullName>
    </submittedName>
</protein>
<dbReference type="InParanoid" id="G2Y137"/>
<dbReference type="EMBL" id="FQ790281">
    <property type="protein sequence ID" value="CCD46352.1"/>
    <property type="molecule type" value="Genomic_DNA"/>
</dbReference>
<dbReference type="HOGENOM" id="CLU_2454461_0_0_1"/>
<evidence type="ECO:0000313" key="3">
    <source>
        <dbReference type="Proteomes" id="UP000008177"/>
    </source>
</evidence>
<evidence type="ECO:0000256" key="1">
    <source>
        <dbReference type="SAM" id="MobiDB-lite"/>
    </source>
</evidence>
<gene>
    <name evidence="2" type="ORF">BofuT4P330000031001</name>
</gene>